<dbReference type="Proteomes" id="UP000287124">
    <property type="component" value="Unassembled WGS sequence"/>
</dbReference>
<gene>
    <name evidence="3" type="ORF">BHE90_017058</name>
</gene>
<comment type="caution">
    <text evidence="3">The sequence shown here is derived from an EMBL/GenBank/DDBJ whole genome shotgun (WGS) entry which is preliminary data.</text>
</comment>
<feature type="compositionally biased region" description="Polar residues" evidence="2">
    <location>
        <begin position="1"/>
        <end position="15"/>
    </location>
</feature>
<dbReference type="AlphaFoldDB" id="A0A430KYN1"/>
<name>A0A430KYN1_9HYPO</name>
<protein>
    <submittedName>
        <fullName evidence="3">Uncharacterized protein</fullName>
    </submittedName>
</protein>
<evidence type="ECO:0000313" key="4">
    <source>
        <dbReference type="Proteomes" id="UP000287124"/>
    </source>
</evidence>
<evidence type="ECO:0000256" key="1">
    <source>
        <dbReference type="SAM" id="Coils"/>
    </source>
</evidence>
<dbReference type="EMBL" id="MIKF01000789">
    <property type="protein sequence ID" value="RTE68564.1"/>
    <property type="molecule type" value="Genomic_DNA"/>
</dbReference>
<keyword evidence="1" id="KW-0175">Coiled coil</keyword>
<feature type="coiled-coil region" evidence="1">
    <location>
        <begin position="106"/>
        <end position="164"/>
    </location>
</feature>
<evidence type="ECO:0000313" key="3">
    <source>
        <dbReference type="EMBL" id="RTE68564.1"/>
    </source>
</evidence>
<evidence type="ECO:0000256" key="2">
    <source>
        <dbReference type="SAM" id="MobiDB-lite"/>
    </source>
</evidence>
<proteinExistence type="predicted"/>
<feature type="region of interest" description="Disordered" evidence="2">
    <location>
        <begin position="1"/>
        <end position="57"/>
    </location>
</feature>
<feature type="compositionally biased region" description="Basic and acidic residues" evidence="2">
    <location>
        <begin position="23"/>
        <end position="41"/>
    </location>
</feature>
<organism evidence="3 4">
    <name type="scientific">Fusarium euwallaceae</name>
    <dbReference type="NCBI Taxonomy" id="1147111"/>
    <lineage>
        <taxon>Eukaryota</taxon>
        <taxon>Fungi</taxon>
        <taxon>Dikarya</taxon>
        <taxon>Ascomycota</taxon>
        <taxon>Pezizomycotina</taxon>
        <taxon>Sordariomycetes</taxon>
        <taxon>Hypocreomycetidae</taxon>
        <taxon>Hypocreales</taxon>
        <taxon>Nectriaceae</taxon>
        <taxon>Fusarium</taxon>
        <taxon>Fusarium solani species complex</taxon>
    </lineage>
</organism>
<keyword evidence="4" id="KW-1185">Reference proteome</keyword>
<accession>A0A430KYN1</accession>
<sequence length="184" mass="20992">MSHNNLNTHTFSSPTAIRGGGSGDKHYEDSHDERQHERQDGSELAGSGRDDPCQYEPLVEIQDRETGTWIDPTPGSNCSSNRTPEPILDVQPVSRGHIVLTWVKAVAEHTLDIEGLERDQREEREQLEMAQGRAKERRFEMAQLEMEQRNAKEWFETAQSLEGERLETKQKVALPENIGRSMRV</sequence>
<reference evidence="3 4" key="1">
    <citation type="submission" date="2017-06" db="EMBL/GenBank/DDBJ databases">
        <title>Comparative genomic analysis of Ambrosia Fusariam Clade fungi.</title>
        <authorList>
            <person name="Stajich J.E."/>
            <person name="Carrillo J."/>
            <person name="Kijimoto T."/>
            <person name="Eskalen A."/>
            <person name="O'Donnell K."/>
            <person name="Kasson M."/>
        </authorList>
    </citation>
    <scope>NUCLEOTIDE SEQUENCE [LARGE SCALE GENOMIC DNA]</scope>
    <source>
        <strain evidence="3 4">UCR1854</strain>
    </source>
</reference>